<proteinExistence type="predicted"/>
<evidence type="ECO:0000259" key="2">
    <source>
        <dbReference type="Pfam" id="PF24720"/>
    </source>
</evidence>
<sequence length="224" mass="25242">MTDHHSKNSRAALEEAGFEALQRLYAEAVGDEQEKGSVCARLLLALYNGSRFPFDLTDLRLLPTELFEDAMQLIRMDARLTRQEVHQYFSQGSKKFEDLVSDYRVVDVQRLREGHDGEPRPPAQKGTLCDGDTVAATLVTYGDAPGYRDVSLTLDCEVVGEQRQAVGTVRLDVRLGAEDGVAVMQHVQRVNVFAWRDAERGPLDRREGERRPSWLDHAPSYRAP</sequence>
<dbReference type="EMBL" id="CP136338">
    <property type="protein sequence ID" value="WOB11319.1"/>
    <property type="molecule type" value="Genomic_DNA"/>
</dbReference>
<dbReference type="Proteomes" id="UP001303946">
    <property type="component" value="Plasmid unnamed2"/>
</dbReference>
<protein>
    <submittedName>
        <fullName evidence="4">Uncharacterized protein</fullName>
    </submittedName>
</protein>
<geneLocation type="plasmid" evidence="4 5">
    <name>unnamed2</name>
</geneLocation>
<feature type="compositionally biased region" description="Basic and acidic residues" evidence="1">
    <location>
        <begin position="203"/>
        <end position="214"/>
    </location>
</feature>
<dbReference type="InterPro" id="IPR056090">
    <property type="entry name" value="DUF7673"/>
</dbReference>
<reference evidence="4 5" key="1">
    <citation type="submission" date="2023-10" db="EMBL/GenBank/DDBJ databases">
        <title>Bacteria for the degradation of biodegradable plastic PBAT(Polybutylene adipate terephthalate).</title>
        <authorList>
            <person name="Weon H.-Y."/>
            <person name="Yeon J."/>
        </authorList>
    </citation>
    <scope>NUCLEOTIDE SEQUENCE [LARGE SCALE GENOMIC DNA]</scope>
    <source>
        <strain evidence="4 5">SBD 7-3</strain>
        <plasmid evidence="4 5">unnamed2</plasmid>
    </source>
</reference>
<evidence type="ECO:0000256" key="1">
    <source>
        <dbReference type="SAM" id="MobiDB-lite"/>
    </source>
</evidence>
<dbReference type="Pfam" id="PF24720">
    <property type="entry name" value="DUF7673"/>
    <property type="match status" value="1"/>
</dbReference>
<dbReference type="InterPro" id="IPR056469">
    <property type="entry name" value="HAB_dom"/>
</dbReference>
<name>A0ABZ0D255_9BURK</name>
<gene>
    <name evidence="4" type="ORF">RXV79_27940</name>
</gene>
<evidence type="ECO:0000313" key="4">
    <source>
        <dbReference type="EMBL" id="WOB11319.1"/>
    </source>
</evidence>
<organism evidence="4 5">
    <name type="scientific">Piscinibacter gummiphilus</name>
    <dbReference type="NCBI Taxonomy" id="946333"/>
    <lineage>
        <taxon>Bacteria</taxon>
        <taxon>Pseudomonadati</taxon>
        <taxon>Pseudomonadota</taxon>
        <taxon>Betaproteobacteria</taxon>
        <taxon>Burkholderiales</taxon>
        <taxon>Sphaerotilaceae</taxon>
        <taxon>Piscinibacter</taxon>
    </lineage>
</organism>
<feature type="domain" description="DUF7673" evidence="2">
    <location>
        <begin position="19"/>
        <end position="104"/>
    </location>
</feature>
<keyword evidence="4" id="KW-0614">Plasmid</keyword>
<feature type="domain" description="Half a barrel" evidence="3">
    <location>
        <begin position="133"/>
        <end position="215"/>
    </location>
</feature>
<keyword evidence="5" id="KW-1185">Reference proteome</keyword>
<evidence type="ECO:0000313" key="5">
    <source>
        <dbReference type="Proteomes" id="UP001303946"/>
    </source>
</evidence>
<dbReference type="RefSeq" id="WP_316704573.1">
    <property type="nucleotide sequence ID" value="NZ_CP136338.1"/>
</dbReference>
<feature type="region of interest" description="Disordered" evidence="1">
    <location>
        <begin position="203"/>
        <end position="224"/>
    </location>
</feature>
<evidence type="ECO:0000259" key="3">
    <source>
        <dbReference type="Pfam" id="PF24721"/>
    </source>
</evidence>
<accession>A0ABZ0D255</accession>
<dbReference type="Pfam" id="PF24721">
    <property type="entry name" value="HAB"/>
    <property type="match status" value="1"/>
</dbReference>